<evidence type="ECO:0000313" key="16">
    <source>
        <dbReference type="EMBL" id="HIX82864.1"/>
    </source>
</evidence>
<reference evidence="16" key="1">
    <citation type="journal article" date="2021" name="PeerJ">
        <title>Extensive microbial diversity within the chicken gut microbiome revealed by metagenomics and culture.</title>
        <authorList>
            <person name="Gilroy R."/>
            <person name="Ravi A."/>
            <person name="Getino M."/>
            <person name="Pursley I."/>
            <person name="Horton D.L."/>
            <person name="Alikhan N.F."/>
            <person name="Baker D."/>
            <person name="Gharbi K."/>
            <person name="Hall N."/>
            <person name="Watson M."/>
            <person name="Adriaenssens E.M."/>
            <person name="Foster-Nyarko E."/>
            <person name="Jarju S."/>
            <person name="Secka A."/>
            <person name="Antonio M."/>
            <person name="Oren A."/>
            <person name="Chaudhuri R.R."/>
            <person name="La Ragione R."/>
            <person name="Hildebrand F."/>
            <person name="Pallen M.J."/>
        </authorList>
    </citation>
    <scope>NUCLEOTIDE SEQUENCE</scope>
    <source>
        <strain evidence="16">ChiGjej1B1-14440</strain>
    </source>
</reference>
<dbReference type="InterPro" id="IPR029016">
    <property type="entry name" value="GAF-like_dom_sf"/>
</dbReference>
<sequence>MDVQQEHVLICLSPSIYNRDVIKMAAAVARDNKAVFTALFVETPDNSKISKEDREQLQANIDLARQLGANIETAFGEDIVYQINEFCHNSQVTKVFIGYSQRKKWRISYNALDKQILETLCDLDVNVVYHQSGESKKSNKKKKEFIYKTSDFLISILVLLLATAIGMLFHWLGFSEANTITIYILGVLIIAVSTSNRIFSLVSSILSVLIFNFMFTNPRFTFAAYGSGYPVTFAIMLIAAFITSTLAIRIKKQAKQSAQYAYRTKVLLETNRLLQKEKSIAGIKQTTAKQIIKLLEMPVIICQVNQDNQIEYENYGNDNIDVTNDKQVCKNVLDVYHSKKAYQDDNYYLPIVSANDIYGVIIIVLNDKIIDAFENNLVLSIVGECAQALEKELFNKKREEAAIEAKNERLRANLLRSISHDLRTPLTSISGNASVLINESKNLDDEKKQQLYEVIYDDSLWLINLVENLLSVTRLEDSTVSLHLETELIEEVINEALNHISRRIEQHHLVFINNDEFILAKIDARLIIQVIINIIDNAIKYTPVGSTIEIEAIKKDHFVEIQIRDNGPGISDSDKEKLFEMFYTVKHNTSDARRGLGLGLALCKTIITAHNGTITVTDNHPKGTIFSFTLPIEEVEIHE</sequence>
<dbReference type="PANTHER" id="PTHR45569">
    <property type="entry name" value="SENSOR PROTEIN KDPD"/>
    <property type="match status" value="1"/>
</dbReference>
<dbReference type="PROSITE" id="PS50109">
    <property type="entry name" value="HIS_KIN"/>
    <property type="match status" value="1"/>
</dbReference>
<dbReference type="SUPFAM" id="SSF55874">
    <property type="entry name" value="ATPase domain of HSP90 chaperone/DNA topoisomerase II/histidine kinase"/>
    <property type="match status" value="1"/>
</dbReference>
<dbReference type="InterPro" id="IPR052023">
    <property type="entry name" value="Histidine_kinase_KdpD"/>
</dbReference>
<dbReference type="GO" id="GO:0000155">
    <property type="term" value="F:phosphorelay sensor kinase activity"/>
    <property type="evidence" value="ECO:0007669"/>
    <property type="project" value="InterPro"/>
</dbReference>
<comment type="caution">
    <text evidence="16">The sequence shown here is derived from an EMBL/GenBank/DDBJ whole genome shotgun (WGS) entry which is preliminary data.</text>
</comment>
<evidence type="ECO:0000256" key="13">
    <source>
        <dbReference type="SAM" id="Coils"/>
    </source>
</evidence>
<dbReference type="Proteomes" id="UP000886724">
    <property type="component" value="Unassembled WGS sequence"/>
</dbReference>
<dbReference type="InterPro" id="IPR038318">
    <property type="entry name" value="KdpD_sf"/>
</dbReference>
<dbReference type="InterPro" id="IPR025201">
    <property type="entry name" value="KdpD_TM"/>
</dbReference>
<dbReference type="PRINTS" id="PR00344">
    <property type="entry name" value="BCTRLSENSOR"/>
</dbReference>
<organism evidence="16 17">
    <name type="scientific">Candidatus Erysipelatoclostridium merdavium</name>
    <dbReference type="NCBI Taxonomy" id="2838566"/>
    <lineage>
        <taxon>Bacteria</taxon>
        <taxon>Bacillati</taxon>
        <taxon>Bacillota</taxon>
        <taxon>Erysipelotrichia</taxon>
        <taxon>Erysipelotrichales</taxon>
        <taxon>Erysipelotrichales incertae sedis</taxon>
    </lineage>
</organism>
<evidence type="ECO:0000256" key="5">
    <source>
        <dbReference type="ARBA" id="ARBA00022679"/>
    </source>
</evidence>
<dbReference type="SUPFAM" id="SSF47384">
    <property type="entry name" value="Homodimeric domain of signal transducing histidine kinase"/>
    <property type="match status" value="1"/>
</dbReference>
<dbReference type="GO" id="GO:0005886">
    <property type="term" value="C:plasma membrane"/>
    <property type="evidence" value="ECO:0007669"/>
    <property type="project" value="TreeGrafter"/>
</dbReference>
<feature type="domain" description="Histidine kinase" evidence="15">
    <location>
        <begin position="417"/>
        <end position="634"/>
    </location>
</feature>
<dbReference type="EC" id="2.7.13.3" evidence="3"/>
<dbReference type="Gene3D" id="1.10.287.130">
    <property type="match status" value="1"/>
</dbReference>
<gene>
    <name evidence="16" type="ORF">H9980_12995</name>
</gene>
<evidence type="ECO:0000256" key="14">
    <source>
        <dbReference type="SAM" id="Phobius"/>
    </source>
</evidence>
<dbReference type="SMART" id="SM00388">
    <property type="entry name" value="HisKA"/>
    <property type="match status" value="1"/>
</dbReference>
<proteinExistence type="predicted"/>
<comment type="catalytic activity">
    <reaction evidence="1">
        <text>ATP + protein L-histidine = ADP + protein N-phospho-L-histidine.</text>
        <dbReference type="EC" id="2.7.13.3"/>
    </reaction>
</comment>
<dbReference type="Pfam" id="PF13493">
    <property type="entry name" value="DUF4118"/>
    <property type="match status" value="1"/>
</dbReference>
<dbReference type="InterPro" id="IPR003661">
    <property type="entry name" value="HisK_dim/P_dom"/>
</dbReference>
<dbReference type="InterPro" id="IPR036097">
    <property type="entry name" value="HisK_dim/P_sf"/>
</dbReference>
<feature type="transmembrane region" description="Helical" evidence="14">
    <location>
        <begin position="227"/>
        <end position="248"/>
    </location>
</feature>
<keyword evidence="6 14" id="KW-0812">Transmembrane</keyword>
<keyword evidence="8" id="KW-0418">Kinase</keyword>
<evidence type="ECO:0000256" key="11">
    <source>
        <dbReference type="ARBA" id="ARBA00023012"/>
    </source>
</evidence>
<reference evidence="16" key="2">
    <citation type="submission" date="2021-04" db="EMBL/GenBank/DDBJ databases">
        <authorList>
            <person name="Gilroy R."/>
        </authorList>
    </citation>
    <scope>NUCLEOTIDE SEQUENCE</scope>
    <source>
        <strain evidence="16">ChiGjej1B1-14440</strain>
    </source>
</reference>
<dbReference type="CDD" id="cd00075">
    <property type="entry name" value="HATPase"/>
    <property type="match status" value="1"/>
</dbReference>
<evidence type="ECO:0000256" key="7">
    <source>
        <dbReference type="ARBA" id="ARBA00022741"/>
    </source>
</evidence>
<keyword evidence="13" id="KW-0175">Coiled coil</keyword>
<dbReference type="Gene3D" id="1.20.120.620">
    <property type="entry name" value="Backbone structure of the membrane domain of e. Coli histidine kinase receptor kdpd"/>
    <property type="match status" value="1"/>
</dbReference>
<dbReference type="GO" id="GO:0005524">
    <property type="term" value="F:ATP binding"/>
    <property type="evidence" value="ECO:0007669"/>
    <property type="project" value="UniProtKB-KW"/>
</dbReference>
<evidence type="ECO:0000256" key="10">
    <source>
        <dbReference type="ARBA" id="ARBA00022989"/>
    </source>
</evidence>
<feature type="transmembrane region" description="Helical" evidence="14">
    <location>
        <begin position="171"/>
        <end position="191"/>
    </location>
</feature>
<keyword evidence="9" id="KW-0067">ATP-binding</keyword>
<evidence type="ECO:0000256" key="2">
    <source>
        <dbReference type="ARBA" id="ARBA00004141"/>
    </source>
</evidence>
<dbReference type="AlphaFoldDB" id="A0A9D1XP17"/>
<evidence type="ECO:0000259" key="15">
    <source>
        <dbReference type="PROSITE" id="PS50109"/>
    </source>
</evidence>
<dbReference type="Gene3D" id="3.30.565.10">
    <property type="entry name" value="Histidine kinase-like ATPase, C-terminal domain"/>
    <property type="match status" value="1"/>
</dbReference>
<keyword evidence="12 14" id="KW-0472">Membrane</keyword>
<keyword evidence="4" id="KW-0597">Phosphoprotein</keyword>
<keyword evidence="5" id="KW-0808">Transferase</keyword>
<dbReference type="Pfam" id="PF00512">
    <property type="entry name" value="HisKA"/>
    <property type="match status" value="1"/>
</dbReference>
<dbReference type="Pfam" id="PF02518">
    <property type="entry name" value="HATPase_c"/>
    <property type="match status" value="1"/>
</dbReference>
<dbReference type="InterPro" id="IPR003594">
    <property type="entry name" value="HATPase_dom"/>
</dbReference>
<dbReference type="InterPro" id="IPR005467">
    <property type="entry name" value="His_kinase_dom"/>
</dbReference>
<dbReference type="Gene3D" id="3.30.450.40">
    <property type="match status" value="1"/>
</dbReference>
<dbReference type="PANTHER" id="PTHR45569:SF1">
    <property type="entry name" value="SENSOR PROTEIN KDPD"/>
    <property type="match status" value="1"/>
</dbReference>
<evidence type="ECO:0000256" key="12">
    <source>
        <dbReference type="ARBA" id="ARBA00023136"/>
    </source>
</evidence>
<keyword evidence="7" id="KW-0547">Nucleotide-binding</keyword>
<evidence type="ECO:0000256" key="8">
    <source>
        <dbReference type="ARBA" id="ARBA00022777"/>
    </source>
</evidence>
<protein>
    <recommendedName>
        <fullName evidence="3">histidine kinase</fullName>
        <ecNumber evidence="3">2.7.13.3</ecNumber>
    </recommendedName>
</protein>
<evidence type="ECO:0000256" key="1">
    <source>
        <dbReference type="ARBA" id="ARBA00000085"/>
    </source>
</evidence>
<dbReference type="InterPro" id="IPR004358">
    <property type="entry name" value="Sig_transdc_His_kin-like_C"/>
</dbReference>
<accession>A0A9D1XP17</accession>
<keyword evidence="10 14" id="KW-1133">Transmembrane helix</keyword>
<dbReference type="FunFam" id="3.30.565.10:FF:000006">
    <property type="entry name" value="Sensor histidine kinase WalK"/>
    <property type="match status" value="1"/>
</dbReference>
<feature type="transmembrane region" description="Helical" evidence="14">
    <location>
        <begin position="145"/>
        <end position="165"/>
    </location>
</feature>
<evidence type="ECO:0000313" key="17">
    <source>
        <dbReference type="Proteomes" id="UP000886724"/>
    </source>
</evidence>
<dbReference type="SMART" id="SM00387">
    <property type="entry name" value="HATPase_c"/>
    <property type="match status" value="1"/>
</dbReference>
<dbReference type="CDD" id="cd00082">
    <property type="entry name" value="HisKA"/>
    <property type="match status" value="1"/>
</dbReference>
<comment type="subcellular location">
    <subcellularLocation>
        <location evidence="2">Membrane</location>
        <topology evidence="2">Multi-pass membrane protein</topology>
    </subcellularLocation>
</comment>
<dbReference type="EMBL" id="DXET01000293">
    <property type="protein sequence ID" value="HIX82864.1"/>
    <property type="molecule type" value="Genomic_DNA"/>
</dbReference>
<dbReference type="InterPro" id="IPR036890">
    <property type="entry name" value="HATPase_C_sf"/>
</dbReference>
<keyword evidence="11" id="KW-0902">Two-component regulatory system</keyword>
<evidence type="ECO:0000256" key="9">
    <source>
        <dbReference type="ARBA" id="ARBA00022840"/>
    </source>
</evidence>
<feature type="coiled-coil region" evidence="13">
    <location>
        <begin position="386"/>
        <end position="413"/>
    </location>
</feature>
<evidence type="ECO:0000256" key="4">
    <source>
        <dbReference type="ARBA" id="ARBA00022553"/>
    </source>
</evidence>
<evidence type="ECO:0000256" key="3">
    <source>
        <dbReference type="ARBA" id="ARBA00012438"/>
    </source>
</evidence>
<name>A0A9D1XP17_9FIRM</name>
<evidence type="ECO:0000256" key="6">
    <source>
        <dbReference type="ARBA" id="ARBA00022692"/>
    </source>
</evidence>